<gene>
    <name evidence="2" type="ORF">V1286_000524</name>
</gene>
<keyword evidence="3" id="KW-1185">Reference proteome</keyword>
<evidence type="ECO:0000256" key="1">
    <source>
        <dbReference type="SAM" id="MobiDB-lite"/>
    </source>
</evidence>
<feature type="region of interest" description="Disordered" evidence="1">
    <location>
        <begin position="107"/>
        <end position="130"/>
    </location>
</feature>
<sequence length="130" mass="14157">MRHVVAQARLEHAEAPGHPHGPAVAIGEVDHAAAALVDGAGAAGQQRDADQAEITEQEIVRDAVERLRFGAGADQALRLGLRAPFLAVIVDDHAPALIEAQHGERWNQHRRGEQERRGAFVKRFHPKPEI</sequence>
<feature type="compositionally biased region" description="Basic residues" evidence="1">
    <location>
        <begin position="119"/>
        <end position="130"/>
    </location>
</feature>
<dbReference type="EMBL" id="JAZHRV010000001">
    <property type="protein sequence ID" value="MEH2552995.1"/>
    <property type="molecule type" value="Genomic_DNA"/>
</dbReference>
<protein>
    <submittedName>
        <fullName evidence="2">Uncharacterized protein</fullName>
    </submittedName>
</protein>
<dbReference type="Proteomes" id="UP001364224">
    <property type="component" value="Unassembled WGS sequence"/>
</dbReference>
<feature type="compositionally biased region" description="Basic and acidic residues" evidence="1">
    <location>
        <begin position="107"/>
        <end position="118"/>
    </location>
</feature>
<accession>A0ABU8B3D3</accession>
<evidence type="ECO:0000313" key="2">
    <source>
        <dbReference type="EMBL" id="MEH2552995.1"/>
    </source>
</evidence>
<organism evidence="2 3">
    <name type="scientific">Bradyrhizobium algeriense</name>
    <dbReference type="NCBI Taxonomy" id="634784"/>
    <lineage>
        <taxon>Bacteria</taxon>
        <taxon>Pseudomonadati</taxon>
        <taxon>Pseudomonadota</taxon>
        <taxon>Alphaproteobacteria</taxon>
        <taxon>Hyphomicrobiales</taxon>
        <taxon>Nitrobacteraceae</taxon>
        <taxon>Bradyrhizobium</taxon>
    </lineage>
</organism>
<reference evidence="2 3" key="1">
    <citation type="submission" date="2024-02" db="EMBL/GenBank/DDBJ databases">
        <title>Adaptive strategies in a cosmopolitan and abundant soil bacterium.</title>
        <authorList>
            <person name="Carini P."/>
        </authorList>
    </citation>
    <scope>NUCLEOTIDE SEQUENCE [LARGE SCALE GENOMIC DNA]</scope>
    <source>
        <strain evidence="2 3">AZCC 1608</strain>
    </source>
</reference>
<name>A0ABU8B3D3_9BRAD</name>
<comment type="caution">
    <text evidence="2">The sequence shown here is derived from an EMBL/GenBank/DDBJ whole genome shotgun (WGS) entry which is preliminary data.</text>
</comment>
<evidence type="ECO:0000313" key="3">
    <source>
        <dbReference type="Proteomes" id="UP001364224"/>
    </source>
</evidence>
<proteinExistence type="predicted"/>